<dbReference type="Proteomes" id="UP000007842">
    <property type="component" value="Plasmid pSCATT"/>
</dbReference>
<proteinExistence type="predicted"/>
<gene>
    <name evidence="1" type="ordered locus">SCATT_p04440</name>
</gene>
<dbReference type="HOGENOM" id="CLU_3222496_0_0_11"/>
<dbReference type="PATRIC" id="fig|1003195.11.peg.1239"/>
<reference evidence="2" key="1">
    <citation type="submission" date="2011-12" db="EMBL/GenBank/DDBJ databases">
        <title>Complete genome sequence of Streptomyces cattleya strain DSM 46488.</title>
        <authorList>
            <person name="Ou H.-Y."/>
            <person name="Li P."/>
            <person name="Zhao C."/>
            <person name="O'Hagan D."/>
            <person name="Deng Z."/>
        </authorList>
    </citation>
    <scope>NUCLEOTIDE SEQUENCE [LARGE SCALE GENOMIC DNA]</scope>
    <source>
        <strain evidence="2">ATCC 35852 / DSM 46488 / JCM 4925 / NBRC 14057 / NRRL 8057</strain>
        <plasmid evidence="2">Plasmid pSCATT</plasmid>
    </source>
</reference>
<keyword evidence="1" id="KW-0614">Plasmid</keyword>
<name>F8JJT6_STREN</name>
<evidence type="ECO:0000313" key="1">
    <source>
        <dbReference type="EMBL" id="AEW98637.1"/>
    </source>
</evidence>
<evidence type="ECO:0000313" key="2">
    <source>
        <dbReference type="Proteomes" id="UP000007842"/>
    </source>
</evidence>
<protein>
    <submittedName>
        <fullName evidence="1">Uncharacterized protein</fullName>
    </submittedName>
</protein>
<dbReference type="KEGG" id="scy:SCATT_p04440"/>
<dbReference type="KEGG" id="sct:SCAT_p1279"/>
<dbReference type="AlphaFoldDB" id="F8JJT6"/>
<accession>F8JJT6</accession>
<dbReference type="EMBL" id="CP003229">
    <property type="protein sequence ID" value="AEW98637.1"/>
    <property type="molecule type" value="Genomic_DNA"/>
</dbReference>
<geneLocation type="plasmid" evidence="1 2">
    <name>pSCATT</name>
</geneLocation>
<sequence>MNTRIALVLALSVLLGRLAYRRPAVGTAVTVAATAAAVLLTVVR</sequence>
<keyword evidence="2" id="KW-1185">Reference proteome</keyword>
<accession>G8XFZ8</accession>
<organism evidence="1 2">
    <name type="scientific">Streptantibioticus cattleyicolor (strain ATCC 35852 / DSM 46488 / JCM 4925 / NBRC 14057 / NRRL 8057)</name>
    <name type="common">Streptomyces cattleya</name>
    <dbReference type="NCBI Taxonomy" id="1003195"/>
    <lineage>
        <taxon>Bacteria</taxon>
        <taxon>Bacillati</taxon>
        <taxon>Actinomycetota</taxon>
        <taxon>Actinomycetes</taxon>
        <taxon>Kitasatosporales</taxon>
        <taxon>Streptomycetaceae</taxon>
        <taxon>Streptantibioticus</taxon>
    </lineage>
</organism>
<dbReference type="RefSeq" id="WP_014151726.1">
    <property type="nucleotide sequence ID" value="NC_016113.1"/>
</dbReference>